<sequence>MASKDTKPSGKSHDDKAGDDKKARDEQSGPEWARGLRDLYDDVVEEPLPSSFHDLLARLDEPKK</sequence>
<evidence type="ECO:0000256" key="1">
    <source>
        <dbReference type="SAM" id="MobiDB-lite"/>
    </source>
</evidence>
<dbReference type="Proteomes" id="UP000429229">
    <property type="component" value="Unassembled WGS sequence"/>
</dbReference>
<keyword evidence="4" id="KW-1185">Reference proteome</keyword>
<feature type="compositionally biased region" description="Basic and acidic residues" evidence="1">
    <location>
        <begin position="1"/>
        <end position="27"/>
    </location>
</feature>
<feature type="domain" description="Anti-sigma factor NepR" evidence="2">
    <location>
        <begin position="30"/>
        <end position="61"/>
    </location>
</feature>
<dbReference type="RefSeq" id="WP_160617113.1">
    <property type="nucleotide sequence ID" value="NZ_WTYR01000001.1"/>
</dbReference>
<dbReference type="EMBL" id="WTYR01000001">
    <property type="protein sequence ID" value="MXP10520.1"/>
    <property type="molecule type" value="Genomic_DNA"/>
</dbReference>
<accession>A0A6I4U3C9</accession>
<evidence type="ECO:0000313" key="3">
    <source>
        <dbReference type="EMBL" id="MXP10520.1"/>
    </source>
</evidence>
<feature type="region of interest" description="Disordered" evidence="1">
    <location>
        <begin position="1"/>
        <end position="33"/>
    </location>
</feature>
<evidence type="ECO:0000313" key="4">
    <source>
        <dbReference type="Proteomes" id="UP000429229"/>
    </source>
</evidence>
<gene>
    <name evidence="3" type="ORF">GRI68_10050</name>
</gene>
<organism evidence="3 4">
    <name type="scientific">Alteriqipengyuania halimionae</name>
    <dbReference type="NCBI Taxonomy" id="1926630"/>
    <lineage>
        <taxon>Bacteria</taxon>
        <taxon>Pseudomonadati</taxon>
        <taxon>Pseudomonadota</taxon>
        <taxon>Alphaproteobacteria</taxon>
        <taxon>Sphingomonadales</taxon>
        <taxon>Erythrobacteraceae</taxon>
        <taxon>Alteriqipengyuania</taxon>
    </lineage>
</organism>
<reference evidence="3 4" key="1">
    <citation type="submission" date="2019-12" db="EMBL/GenBank/DDBJ databases">
        <title>Genomic-based taxomic classification of the family Erythrobacteraceae.</title>
        <authorList>
            <person name="Xu L."/>
        </authorList>
    </citation>
    <scope>NUCLEOTIDE SEQUENCE [LARGE SCALE GENOMIC DNA]</scope>
    <source>
        <strain evidence="3 4">LMG 29519</strain>
    </source>
</reference>
<dbReference type="Pfam" id="PF18557">
    <property type="entry name" value="NepR"/>
    <property type="match status" value="1"/>
</dbReference>
<evidence type="ECO:0000259" key="2">
    <source>
        <dbReference type="Pfam" id="PF18557"/>
    </source>
</evidence>
<proteinExistence type="predicted"/>
<name>A0A6I4U3C9_9SPHN</name>
<dbReference type="InterPro" id="IPR041649">
    <property type="entry name" value="NepR"/>
</dbReference>
<dbReference type="OrthoDB" id="7510396at2"/>
<dbReference type="AlphaFoldDB" id="A0A6I4U3C9"/>
<comment type="caution">
    <text evidence="3">The sequence shown here is derived from an EMBL/GenBank/DDBJ whole genome shotgun (WGS) entry which is preliminary data.</text>
</comment>
<protein>
    <recommendedName>
        <fullName evidence="2">Anti-sigma factor NepR domain-containing protein</fullName>
    </recommendedName>
</protein>